<dbReference type="AlphaFoldDB" id="A0A7Y9T799"/>
<reference evidence="1 2" key="1">
    <citation type="submission" date="2020-07" db="EMBL/GenBank/DDBJ databases">
        <title>Genomic Encyclopedia of Type Strains, Phase IV (KMG-V): Genome sequencing to study the core and pangenomes of soil and plant-associated prokaryotes.</title>
        <authorList>
            <person name="Whitman W."/>
        </authorList>
    </citation>
    <scope>NUCLEOTIDE SEQUENCE [LARGE SCALE GENOMIC DNA]</scope>
    <source>
        <strain evidence="1 2">M8UP30</strain>
    </source>
</reference>
<sequence length="62" mass="7022">MTRVHQVAIVTPLTVDASAVLNTIFIHLLELEAMVNFFRRETRLGQTGMSWAQQDSTLRLPP</sequence>
<accession>A0A7Y9T799</accession>
<evidence type="ECO:0000313" key="1">
    <source>
        <dbReference type="EMBL" id="NYF54164.1"/>
    </source>
</evidence>
<name>A0A7Y9T799_9BACT</name>
<dbReference type="Proteomes" id="UP000534186">
    <property type="component" value="Unassembled WGS sequence"/>
</dbReference>
<dbReference type="EMBL" id="JACCCV010000003">
    <property type="protein sequence ID" value="NYF54164.1"/>
    <property type="molecule type" value="Genomic_DNA"/>
</dbReference>
<proteinExistence type="predicted"/>
<evidence type="ECO:0000313" key="2">
    <source>
        <dbReference type="Proteomes" id="UP000534186"/>
    </source>
</evidence>
<comment type="caution">
    <text evidence="1">The sequence shown here is derived from an EMBL/GenBank/DDBJ whole genome shotgun (WGS) entry which is preliminary data.</text>
</comment>
<protein>
    <submittedName>
        <fullName evidence="1">Uncharacterized protein</fullName>
    </submittedName>
</protein>
<gene>
    <name evidence="1" type="ORF">HDF12_004586</name>
</gene>
<organism evidence="1 2">
    <name type="scientific">Tunturiibacter lichenicola</name>
    <dbReference type="NCBI Taxonomy" id="2051959"/>
    <lineage>
        <taxon>Bacteria</taxon>
        <taxon>Pseudomonadati</taxon>
        <taxon>Acidobacteriota</taxon>
        <taxon>Terriglobia</taxon>
        <taxon>Terriglobales</taxon>
        <taxon>Acidobacteriaceae</taxon>
        <taxon>Tunturiibacter</taxon>
    </lineage>
</organism>